<keyword evidence="3" id="KW-1185">Reference proteome</keyword>
<dbReference type="AlphaFoldDB" id="A0A9W8TNU5"/>
<reference evidence="2" key="1">
    <citation type="submission" date="2022-07" db="EMBL/GenBank/DDBJ databases">
        <title>Genome Sequence of Xylaria arbuscula.</title>
        <authorList>
            <person name="Buettner E."/>
        </authorList>
    </citation>
    <scope>NUCLEOTIDE SEQUENCE</scope>
    <source>
        <strain evidence="2">VT107</strain>
    </source>
</reference>
<gene>
    <name evidence="2" type="ORF">NPX13_g2340</name>
</gene>
<sequence>MTDSQGLIANVKRLGLEVAGYFTYNPRIQLLGFAGLGRHGGTIILSEAASDEHEARNLVVKYSYGALSPDEQSNADEDLRNEYRWLKRLRGAEHIVQLIPMADCSLNIPGTSNGDETYEQSQQAGADGSQSTTANTRRCPTFALEYLPYDTIFKLDRRIKRGGEIHIIPSRFLWRLWLCMIRQCIAMAFPPNLGEEEYYGQIIREEIQNKPYEGLTQNSAHNKNFMFGEAYLGGVEHEPGMPVLKLIDFGRGKIETEETSIERLPNNPTQYGSSKNLSGAAQVLMRLACVGPEIAFPQMNRVIMYNYTDEFGIERSVQTRAPAILRQNTVMDPQLRHMLVRCLAYPHAFRPTLQEVLDETIAAVRDRGPTYPGLLTEDARRGGVSETDDAIRDFLQRFIYDPPPPPGR</sequence>
<evidence type="ECO:0000256" key="1">
    <source>
        <dbReference type="SAM" id="MobiDB-lite"/>
    </source>
</evidence>
<organism evidence="2 3">
    <name type="scientific">Xylaria arbuscula</name>
    <dbReference type="NCBI Taxonomy" id="114810"/>
    <lineage>
        <taxon>Eukaryota</taxon>
        <taxon>Fungi</taxon>
        <taxon>Dikarya</taxon>
        <taxon>Ascomycota</taxon>
        <taxon>Pezizomycotina</taxon>
        <taxon>Sordariomycetes</taxon>
        <taxon>Xylariomycetidae</taxon>
        <taxon>Xylariales</taxon>
        <taxon>Xylariaceae</taxon>
        <taxon>Xylaria</taxon>
    </lineage>
</organism>
<proteinExistence type="predicted"/>
<name>A0A9W8TNU5_9PEZI</name>
<evidence type="ECO:0000313" key="3">
    <source>
        <dbReference type="Proteomes" id="UP001148614"/>
    </source>
</evidence>
<dbReference type="VEuPathDB" id="FungiDB:F4678DRAFT_485279"/>
<evidence type="ECO:0008006" key="4">
    <source>
        <dbReference type="Google" id="ProtNLM"/>
    </source>
</evidence>
<dbReference type="Proteomes" id="UP001148614">
    <property type="component" value="Unassembled WGS sequence"/>
</dbReference>
<feature type="region of interest" description="Disordered" evidence="1">
    <location>
        <begin position="110"/>
        <end position="134"/>
    </location>
</feature>
<protein>
    <recommendedName>
        <fullName evidence="4">Protein kinase domain-containing protein</fullName>
    </recommendedName>
</protein>
<dbReference type="EMBL" id="JANPWZ010000242">
    <property type="protein sequence ID" value="KAJ3578227.1"/>
    <property type="molecule type" value="Genomic_DNA"/>
</dbReference>
<accession>A0A9W8TNU5</accession>
<feature type="compositionally biased region" description="Low complexity" evidence="1">
    <location>
        <begin position="120"/>
        <end position="131"/>
    </location>
</feature>
<comment type="caution">
    <text evidence="2">The sequence shown here is derived from an EMBL/GenBank/DDBJ whole genome shotgun (WGS) entry which is preliminary data.</text>
</comment>
<evidence type="ECO:0000313" key="2">
    <source>
        <dbReference type="EMBL" id="KAJ3578227.1"/>
    </source>
</evidence>